<dbReference type="Pfam" id="PF07969">
    <property type="entry name" value="Amidohydro_3"/>
    <property type="match status" value="1"/>
</dbReference>
<protein>
    <submittedName>
        <fullName evidence="3">Putative amidohydrolase YtcJ</fullName>
    </submittedName>
</protein>
<evidence type="ECO:0000313" key="4">
    <source>
        <dbReference type="Proteomes" id="UP000579647"/>
    </source>
</evidence>
<dbReference type="GO" id="GO:0016810">
    <property type="term" value="F:hydrolase activity, acting on carbon-nitrogen (but not peptide) bonds"/>
    <property type="evidence" value="ECO:0007669"/>
    <property type="project" value="InterPro"/>
</dbReference>
<dbReference type="EMBL" id="JACHDO010000001">
    <property type="protein sequence ID" value="MBB5490670.1"/>
    <property type="molecule type" value="Genomic_DNA"/>
</dbReference>
<dbReference type="Proteomes" id="UP000579647">
    <property type="component" value="Unassembled WGS sequence"/>
</dbReference>
<evidence type="ECO:0000313" key="3">
    <source>
        <dbReference type="EMBL" id="MBB5490670.1"/>
    </source>
</evidence>
<dbReference type="RefSeq" id="WP_184364240.1">
    <property type="nucleotide sequence ID" value="NZ_BAAAKM010000086.1"/>
</dbReference>
<evidence type="ECO:0000256" key="1">
    <source>
        <dbReference type="SAM" id="MobiDB-lite"/>
    </source>
</evidence>
<reference evidence="3 4" key="1">
    <citation type="submission" date="2020-08" db="EMBL/GenBank/DDBJ databases">
        <title>Sequencing the genomes of 1000 actinobacteria strains.</title>
        <authorList>
            <person name="Klenk H.-P."/>
        </authorList>
    </citation>
    <scope>NUCLEOTIDE SEQUENCE [LARGE SCALE GENOMIC DNA]</scope>
    <source>
        <strain evidence="3 4">DSM 44598</strain>
    </source>
</reference>
<dbReference type="AlphaFoldDB" id="A0A840W1G0"/>
<proteinExistence type="predicted"/>
<name>A0A840W1G0_9ACTN</name>
<keyword evidence="4" id="KW-1185">Reference proteome</keyword>
<dbReference type="Gene3D" id="3.20.20.140">
    <property type="entry name" value="Metal-dependent hydrolases"/>
    <property type="match status" value="1"/>
</dbReference>
<dbReference type="PANTHER" id="PTHR22642:SF2">
    <property type="entry name" value="PROTEIN LONG AFTER FAR-RED 3"/>
    <property type="match status" value="1"/>
</dbReference>
<organism evidence="3 4">
    <name type="scientific">Nocardiopsis metallicus</name>
    <dbReference type="NCBI Taxonomy" id="179819"/>
    <lineage>
        <taxon>Bacteria</taxon>
        <taxon>Bacillati</taxon>
        <taxon>Actinomycetota</taxon>
        <taxon>Actinomycetes</taxon>
        <taxon>Streptosporangiales</taxon>
        <taxon>Nocardiopsidaceae</taxon>
        <taxon>Nocardiopsis</taxon>
    </lineage>
</organism>
<gene>
    <name evidence="3" type="ORF">HNR07_001807</name>
</gene>
<dbReference type="InterPro" id="IPR011059">
    <property type="entry name" value="Metal-dep_hydrolase_composite"/>
</dbReference>
<feature type="compositionally biased region" description="Basic and acidic residues" evidence="1">
    <location>
        <begin position="7"/>
        <end position="26"/>
    </location>
</feature>
<sequence>MTGSSRRSRECRPPRADDRSSHERLTPEEALTAYTSGVAFQAGAENCWGTLRQGAFADLVRLDRDPRRADPMEIASVTERGTWLSGTRVF</sequence>
<dbReference type="PANTHER" id="PTHR22642">
    <property type="entry name" value="IMIDAZOLONEPROPIONASE"/>
    <property type="match status" value="1"/>
</dbReference>
<dbReference type="InterPro" id="IPR013108">
    <property type="entry name" value="Amidohydro_3"/>
</dbReference>
<comment type="caution">
    <text evidence="3">The sequence shown here is derived from an EMBL/GenBank/DDBJ whole genome shotgun (WGS) entry which is preliminary data.</text>
</comment>
<accession>A0A840W1G0</accession>
<keyword evidence="3" id="KW-0378">Hydrolase</keyword>
<evidence type="ECO:0000259" key="2">
    <source>
        <dbReference type="Pfam" id="PF07969"/>
    </source>
</evidence>
<feature type="region of interest" description="Disordered" evidence="1">
    <location>
        <begin position="1"/>
        <end position="26"/>
    </location>
</feature>
<feature type="domain" description="Amidohydrolase 3" evidence="2">
    <location>
        <begin position="19"/>
        <end position="90"/>
    </location>
</feature>
<dbReference type="Gene3D" id="2.30.40.10">
    <property type="entry name" value="Urease, subunit C, domain 1"/>
    <property type="match status" value="1"/>
</dbReference>